<organism evidence="5 6">
    <name type="scientific">Candidatus Borkfalkia faecigallinarum</name>
    <dbReference type="NCBI Taxonomy" id="2838509"/>
    <lineage>
        <taxon>Bacteria</taxon>
        <taxon>Bacillati</taxon>
        <taxon>Bacillota</taxon>
        <taxon>Clostridia</taxon>
        <taxon>Christensenellales</taxon>
        <taxon>Christensenellaceae</taxon>
        <taxon>Candidatus Borkfalkia</taxon>
    </lineage>
</organism>
<dbReference type="PANTHER" id="PTHR43429:SF3">
    <property type="entry name" value="NITRITE REDUCTASE [NAD(P)H]"/>
    <property type="match status" value="1"/>
</dbReference>
<evidence type="ECO:0000256" key="3">
    <source>
        <dbReference type="ARBA" id="ARBA00022827"/>
    </source>
</evidence>
<dbReference type="InterPro" id="IPR023753">
    <property type="entry name" value="FAD/NAD-binding_dom"/>
</dbReference>
<comment type="cofactor">
    <cofactor evidence="1">
        <name>FAD</name>
        <dbReference type="ChEBI" id="CHEBI:57692"/>
    </cofactor>
</comment>
<name>A0A9D1VU18_9FIRM</name>
<comment type="caution">
    <text evidence="5">The sequence shown here is derived from an EMBL/GenBank/DDBJ whole genome shotgun (WGS) entry which is preliminary data.</text>
</comment>
<reference evidence="5" key="2">
    <citation type="submission" date="2021-04" db="EMBL/GenBank/DDBJ databases">
        <authorList>
            <person name="Gilroy R."/>
        </authorList>
    </citation>
    <scope>NUCLEOTIDE SEQUENCE</scope>
    <source>
        <strain evidence="5">26628</strain>
    </source>
</reference>
<dbReference type="SUPFAM" id="SSF51905">
    <property type="entry name" value="FAD/NAD(P)-binding domain"/>
    <property type="match status" value="2"/>
</dbReference>
<dbReference type="PRINTS" id="PR00368">
    <property type="entry name" value="FADPNR"/>
</dbReference>
<keyword evidence="2" id="KW-0285">Flavoprotein</keyword>
<accession>A0A9D1VU18</accession>
<gene>
    <name evidence="5" type="ORF">H9737_04680</name>
</gene>
<evidence type="ECO:0000313" key="6">
    <source>
        <dbReference type="Proteomes" id="UP000824249"/>
    </source>
</evidence>
<dbReference type="Gene3D" id="3.50.50.60">
    <property type="entry name" value="FAD/NAD(P)-binding domain"/>
    <property type="match status" value="2"/>
</dbReference>
<protein>
    <submittedName>
        <fullName evidence="5">FAD-dependent oxidoreductase</fullName>
    </submittedName>
</protein>
<dbReference type="GO" id="GO:0016491">
    <property type="term" value="F:oxidoreductase activity"/>
    <property type="evidence" value="ECO:0007669"/>
    <property type="project" value="InterPro"/>
</dbReference>
<keyword evidence="3" id="KW-0274">FAD</keyword>
<evidence type="ECO:0000313" key="5">
    <source>
        <dbReference type="EMBL" id="HIX46970.1"/>
    </source>
</evidence>
<dbReference type="AlphaFoldDB" id="A0A9D1VU18"/>
<dbReference type="EMBL" id="DXFD01000072">
    <property type="protein sequence ID" value="HIX46970.1"/>
    <property type="molecule type" value="Genomic_DNA"/>
</dbReference>
<dbReference type="Proteomes" id="UP000824249">
    <property type="component" value="Unassembled WGS sequence"/>
</dbReference>
<proteinExistence type="predicted"/>
<evidence type="ECO:0000256" key="2">
    <source>
        <dbReference type="ARBA" id="ARBA00022630"/>
    </source>
</evidence>
<sequence length="412" mass="44427">MKNYPYVILGGSIAAVAAVEGIRSQDKKGDILVVGEEPCRAYGRPLISYYLLGETDLARMDYRPAAFYEENNVTLRLGVRAERIDPAQKLVTLSDGKKIGYEKLLVATGSRPFDPPMEGIERVKERFHFLTKADALALDAALSPEKKVLIVGAGLIGLKCFEGIAARVKSVAIVDLADRILPAILDETGAKMVQSALEARGASFFLSDSVLRLEGNTAHLKSGKTVEFDLLVIAVGVRPNTELVKEAGGEVRRGIAVDECGRTSLPDIFAAGDCAESFDIASGTNKVLALLPNAAFQGRAAGVNMAGGKATLENAVAFNSIGFFGTHVMTAGVYEGEEYCERTERTYKALFTKDGLLKGFILINLPERAGIYLKLLKERIPLGTVDFEALKTSPAWSAFSPEARAENFAREV</sequence>
<evidence type="ECO:0000256" key="1">
    <source>
        <dbReference type="ARBA" id="ARBA00001974"/>
    </source>
</evidence>
<dbReference type="PRINTS" id="PR00411">
    <property type="entry name" value="PNDRDTASEI"/>
</dbReference>
<dbReference type="InterPro" id="IPR050260">
    <property type="entry name" value="FAD-bd_OxRdtase"/>
</dbReference>
<evidence type="ECO:0000259" key="4">
    <source>
        <dbReference type="Pfam" id="PF07992"/>
    </source>
</evidence>
<reference evidence="5" key="1">
    <citation type="journal article" date="2021" name="PeerJ">
        <title>Extensive microbial diversity within the chicken gut microbiome revealed by metagenomics and culture.</title>
        <authorList>
            <person name="Gilroy R."/>
            <person name="Ravi A."/>
            <person name="Getino M."/>
            <person name="Pursley I."/>
            <person name="Horton D.L."/>
            <person name="Alikhan N.F."/>
            <person name="Baker D."/>
            <person name="Gharbi K."/>
            <person name="Hall N."/>
            <person name="Watson M."/>
            <person name="Adriaenssens E.M."/>
            <person name="Foster-Nyarko E."/>
            <person name="Jarju S."/>
            <person name="Secka A."/>
            <person name="Antonio M."/>
            <person name="Oren A."/>
            <person name="Chaudhuri R.R."/>
            <person name="La Ragione R."/>
            <person name="Hildebrand F."/>
            <person name="Pallen M.J."/>
        </authorList>
    </citation>
    <scope>NUCLEOTIDE SEQUENCE</scope>
    <source>
        <strain evidence="5">26628</strain>
    </source>
</reference>
<dbReference type="PANTHER" id="PTHR43429">
    <property type="entry name" value="PYRIDINE NUCLEOTIDE-DISULFIDE OXIDOREDUCTASE DOMAIN-CONTAINING"/>
    <property type="match status" value="1"/>
</dbReference>
<dbReference type="InterPro" id="IPR036188">
    <property type="entry name" value="FAD/NAD-bd_sf"/>
</dbReference>
<dbReference type="Pfam" id="PF07992">
    <property type="entry name" value="Pyr_redox_2"/>
    <property type="match status" value="1"/>
</dbReference>
<feature type="domain" description="FAD/NAD(P)-binding" evidence="4">
    <location>
        <begin position="5"/>
        <end position="298"/>
    </location>
</feature>